<dbReference type="RefSeq" id="WP_211143753.1">
    <property type="nucleotide sequence ID" value="NZ_JAEEGB010000026.1"/>
</dbReference>
<dbReference type="EMBL" id="JAEEGB010000026">
    <property type="protein sequence ID" value="MBI6874364.1"/>
    <property type="molecule type" value="Genomic_DNA"/>
</dbReference>
<comment type="caution">
    <text evidence="4">The sequence shown here is derived from an EMBL/GenBank/DDBJ whole genome shotgun (WGS) entry which is preliminary data.</text>
</comment>
<dbReference type="PROSITE" id="PS51186">
    <property type="entry name" value="GNAT"/>
    <property type="match status" value="1"/>
</dbReference>
<accession>A0A934M2G0</accession>
<dbReference type="Gene3D" id="1.10.287.900">
    <property type="entry name" value="The crystal structure of the spermine/spermidine acetyltransferase from enterococcus faecali"/>
    <property type="match status" value="1"/>
</dbReference>
<dbReference type="InterPro" id="IPR027455">
    <property type="entry name" value="Sper_AcTfrase_N"/>
</dbReference>
<sequence>MNIEIRAVTKENLKEVLALDVSTPQKSYVESTKQCLEDAVECNYYQPAGLYQDGILVGFAMYGFFPGEGQKGRVWLDRYLIDERFQGQGLGSIMLEALIAHLVKLYHCDEIYLSLYDDNQCALHLYQKFGFKFNGEQDINGEKVMVKVV</sequence>
<dbReference type="AlphaFoldDB" id="A0A934M2G0"/>
<organism evidence="4 5">
    <name type="scientific">Clostridium aciditolerans</name>
    <dbReference type="NCBI Taxonomy" id="339861"/>
    <lineage>
        <taxon>Bacteria</taxon>
        <taxon>Bacillati</taxon>
        <taxon>Bacillota</taxon>
        <taxon>Clostridia</taxon>
        <taxon>Eubacteriales</taxon>
        <taxon>Clostridiaceae</taxon>
        <taxon>Clostridium</taxon>
    </lineage>
</organism>
<dbReference type="PANTHER" id="PTHR42919">
    <property type="entry name" value="N-ALPHA-ACETYLTRANSFERASE"/>
    <property type="match status" value="1"/>
</dbReference>
<evidence type="ECO:0000256" key="2">
    <source>
        <dbReference type="ARBA" id="ARBA00023315"/>
    </source>
</evidence>
<feature type="domain" description="N-acetyltransferase" evidence="3">
    <location>
        <begin position="3"/>
        <end position="149"/>
    </location>
</feature>
<evidence type="ECO:0000259" key="3">
    <source>
        <dbReference type="PROSITE" id="PS51186"/>
    </source>
</evidence>
<dbReference type="InterPro" id="IPR000182">
    <property type="entry name" value="GNAT_dom"/>
</dbReference>
<dbReference type="GO" id="GO:0016747">
    <property type="term" value="F:acyltransferase activity, transferring groups other than amino-acyl groups"/>
    <property type="evidence" value="ECO:0007669"/>
    <property type="project" value="InterPro"/>
</dbReference>
<protein>
    <submittedName>
        <fullName evidence="4">GNAT family N-acetyltransferase</fullName>
    </submittedName>
</protein>
<gene>
    <name evidence="4" type="ORF">I6U51_16960</name>
</gene>
<dbReference type="InterPro" id="IPR016181">
    <property type="entry name" value="Acyl_CoA_acyltransferase"/>
</dbReference>
<evidence type="ECO:0000256" key="1">
    <source>
        <dbReference type="ARBA" id="ARBA00022679"/>
    </source>
</evidence>
<reference evidence="4" key="1">
    <citation type="submission" date="2020-12" db="EMBL/GenBank/DDBJ databases">
        <title>Clostridium thailandense sp. nov., a novel acetogenic bacterium isolated from peat land soil in Thailand.</title>
        <authorList>
            <person name="Chaikitkaew S."/>
            <person name="Birkeland N.K."/>
        </authorList>
    </citation>
    <scope>NUCLEOTIDE SEQUENCE</scope>
    <source>
        <strain evidence="4">DSM 17425</strain>
    </source>
</reference>
<name>A0A934M2G0_9CLOT</name>
<keyword evidence="5" id="KW-1185">Reference proteome</keyword>
<dbReference type="InterPro" id="IPR051556">
    <property type="entry name" value="N-term/lysine_N-AcTrnsfr"/>
</dbReference>
<evidence type="ECO:0000313" key="5">
    <source>
        <dbReference type="Proteomes" id="UP000622687"/>
    </source>
</evidence>
<proteinExistence type="predicted"/>
<dbReference type="CDD" id="cd04301">
    <property type="entry name" value="NAT_SF"/>
    <property type="match status" value="1"/>
</dbReference>
<evidence type="ECO:0000313" key="4">
    <source>
        <dbReference type="EMBL" id="MBI6874364.1"/>
    </source>
</evidence>
<keyword evidence="2" id="KW-0012">Acyltransferase</keyword>
<dbReference type="Gene3D" id="3.40.630.30">
    <property type="match status" value="1"/>
</dbReference>
<dbReference type="SUPFAM" id="SSF55729">
    <property type="entry name" value="Acyl-CoA N-acyltransferases (Nat)"/>
    <property type="match status" value="1"/>
</dbReference>
<dbReference type="PANTHER" id="PTHR42919:SF8">
    <property type="entry name" value="N-ALPHA-ACETYLTRANSFERASE 50"/>
    <property type="match status" value="1"/>
</dbReference>
<keyword evidence="1" id="KW-0808">Transferase</keyword>
<dbReference type="Proteomes" id="UP000622687">
    <property type="component" value="Unassembled WGS sequence"/>
</dbReference>
<dbReference type="Pfam" id="PF00583">
    <property type="entry name" value="Acetyltransf_1"/>
    <property type="match status" value="1"/>
</dbReference>